<evidence type="ECO:0000259" key="2">
    <source>
        <dbReference type="Pfam" id="PF07859"/>
    </source>
</evidence>
<accession>A0A249JY90</accession>
<evidence type="ECO:0000313" key="4">
    <source>
        <dbReference type="Proteomes" id="UP000217153"/>
    </source>
</evidence>
<dbReference type="AlphaFoldDB" id="A0A249JY90"/>
<organism evidence="3 4">
    <name type="scientific">Candidatus Nanopelagicus limnae</name>
    <dbReference type="NCBI Taxonomy" id="1884634"/>
    <lineage>
        <taxon>Bacteria</taxon>
        <taxon>Bacillati</taxon>
        <taxon>Actinomycetota</taxon>
        <taxon>Actinomycetes</taxon>
        <taxon>Candidatus Nanopelagicales</taxon>
        <taxon>Candidatus Nanopelagicaceae</taxon>
        <taxon>Candidatus Nanopelagicus</taxon>
    </lineage>
</organism>
<dbReference type="InterPro" id="IPR013094">
    <property type="entry name" value="AB_hydrolase_3"/>
</dbReference>
<keyword evidence="1" id="KW-0378">Hydrolase</keyword>
<dbReference type="Pfam" id="PF07859">
    <property type="entry name" value="Abhydrolase_3"/>
    <property type="match status" value="1"/>
</dbReference>
<dbReference type="PANTHER" id="PTHR48081">
    <property type="entry name" value="AB HYDROLASE SUPERFAMILY PROTEIN C4A8.06C"/>
    <property type="match status" value="1"/>
</dbReference>
<feature type="domain" description="Alpha/beta hydrolase fold-3" evidence="2">
    <location>
        <begin position="78"/>
        <end position="284"/>
    </location>
</feature>
<gene>
    <name evidence="3" type="ORF">B1s21122_04000</name>
</gene>
<dbReference type="RefSeq" id="WP_095680807.1">
    <property type="nucleotide sequence ID" value="NZ_CP016768.2"/>
</dbReference>
<dbReference type="GO" id="GO:0016787">
    <property type="term" value="F:hydrolase activity"/>
    <property type="evidence" value="ECO:0007669"/>
    <property type="project" value="UniProtKB-KW"/>
</dbReference>
<dbReference type="InterPro" id="IPR050300">
    <property type="entry name" value="GDXG_lipolytic_enzyme"/>
</dbReference>
<protein>
    <submittedName>
        <fullName evidence="3">Acetyl esterase</fullName>
    </submittedName>
</protein>
<dbReference type="Proteomes" id="UP000217153">
    <property type="component" value="Chromosome"/>
</dbReference>
<dbReference type="EMBL" id="CP016768">
    <property type="protein sequence ID" value="ASY09497.1"/>
    <property type="molecule type" value="Genomic_DNA"/>
</dbReference>
<evidence type="ECO:0000313" key="3">
    <source>
        <dbReference type="EMBL" id="ASY09497.1"/>
    </source>
</evidence>
<evidence type="ECO:0000256" key="1">
    <source>
        <dbReference type="ARBA" id="ARBA00022801"/>
    </source>
</evidence>
<dbReference type="Gene3D" id="3.40.50.1820">
    <property type="entry name" value="alpha/beta hydrolase"/>
    <property type="match status" value="1"/>
</dbReference>
<reference evidence="4" key="1">
    <citation type="submission" date="2016-10" db="EMBL/GenBank/DDBJ databases">
        <title>High microdiversification within the ubiquitous acI lineage of Actinobacteria.</title>
        <authorList>
            <person name="Neuenschwander S.M."/>
            <person name="Salcher M."/>
            <person name="Ghai R."/>
            <person name="Pernthaler J."/>
        </authorList>
    </citation>
    <scope>NUCLEOTIDE SEQUENCE [LARGE SCALE GENOMIC DNA]</scope>
</reference>
<dbReference type="KEGG" id="abam:B1s21122_04000"/>
<dbReference type="OrthoDB" id="3206739at2"/>
<sequence length="312" mass="34306">MGLKPEIAAYLAERAATGLPQVWQAPLAEIRENTKLHIALKQPLLQIDTVEHRSITGPTSALPIRIYRPSKENNLPALVFFHGGGWVLNFLDIYEPALRKIAKNANFIVIAVEYQKAPEHSYPAPLDDCYATLKWVIENAEELGIDLAAIGVGGDSAGGNLASSVALKACNEKLISLAFQLLIYPCNDSTMNYPSATNFSQGYGLTTQAMKWFWDQYLSKVADKDDPYAVPAKANSLRGVAPAILIAAEFDPLTDDVKNYYQKLIKDSVPAIYREFAGQIHGFFNLSGVTDDAESLYSEIAKEINAILGRRN</sequence>
<name>A0A249JY90_9ACTN</name>
<dbReference type="PANTHER" id="PTHR48081:SF8">
    <property type="entry name" value="ALPHA_BETA HYDROLASE FOLD-3 DOMAIN-CONTAINING PROTEIN-RELATED"/>
    <property type="match status" value="1"/>
</dbReference>
<dbReference type="InterPro" id="IPR029058">
    <property type="entry name" value="AB_hydrolase_fold"/>
</dbReference>
<keyword evidence="4" id="KW-1185">Reference proteome</keyword>
<proteinExistence type="predicted"/>
<dbReference type="SUPFAM" id="SSF53474">
    <property type="entry name" value="alpha/beta-Hydrolases"/>
    <property type="match status" value="1"/>
</dbReference>